<reference evidence="2" key="1">
    <citation type="journal article" date="2012" name="Science">
        <title>The Paleozoic origin of enzymatic lignin decomposition reconstructed from 31 fungal genomes.</title>
        <authorList>
            <person name="Floudas D."/>
            <person name="Binder M."/>
            <person name="Riley R."/>
            <person name="Barry K."/>
            <person name="Blanchette R.A."/>
            <person name="Henrissat B."/>
            <person name="Martinez A.T."/>
            <person name="Otillar R."/>
            <person name="Spatafora J.W."/>
            <person name="Yadav J.S."/>
            <person name="Aerts A."/>
            <person name="Benoit I."/>
            <person name="Boyd A."/>
            <person name="Carlson A."/>
            <person name="Copeland A."/>
            <person name="Coutinho P.M."/>
            <person name="de Vries R.P."/>
            <person name="Ferreira P."/>
            <person name="Findley K."/>
            <person name="Foster B."/>
            <person name="Gaskell J."/>
            <person name="Glotzer D."/>
            <person name="Gorecki P."/>
            <person name="Heitman J."/>
            <person name="Hesse C."/>
            <person name="Hori C."/>
            <person name="Igarashi K."/>
            <person name="Jurgens J.A."/>
            <person name="Kallen N."/>
            <person name="Kersten P."/>
            <person name="Kohler A."/>
            <person name="Kuees U."/>
            <person name="Kumar T.K.A."/>
            <person name="Kuo A."/>
            <person name="LaButti K."/>
            <person name="Larrondo L.F."/>
            <person name="Lindquist E."/>
            <person name="Ling A."/>
            <person name="Lombard V."/>
            <person name="Lucas S."/>
            <person name="Lundell T."/>
            <person name="Martin R."/>
            <person name="McLaughlin D.J."/>
            <person name="Morgenstern I."/>
            <person name="Morin E."/>
            <person name="Murat C."/>
            <person name="Nagy L.G."/>
            <person name="Nolan M."/>
            <person name="Ohm R.A."/>
            <person name="Patyshakuliyeva A."/>
            <person name="Rokas A."/>
            <person name="Ruiz-Duenas F.J."/>
            <person name="Sabat G."/>
            <person name="Salamov A."/>
            <person name="Samejima M."/>
            <person name="Schmutz J."/>
            <person name="Slot J.C."/>
            <person name="St John F."/>
            <person name="Stenlid J."/>
            <person name="Sun H."/>
            <person name="Sun S."/>
            <person name="Syed K."/>
            <person name="Tsang A."/>
            <person name="Wiebenga A."/>
            <person name="Young D."/>
            <person name="Pisabarro A."/>
            <person name="Eastwood D.C."/>
            <person name="Martin F."/>
            <person name="Cullen D."/>
            <person name="Grigoriev I.V."/>
            <person name="Hibbett D.S."/>
        </authorList>
    </citation>
    <scope>NUCLEOTIDE SEQUENCE [LARGE SCALE GENOMIC DNA]</scope>
    <source>
        <strain evidence="2">FP-91666</strain>
    </source>
</reference>
<name>R7S0I5_STEHR</name>
<sequence length="253" mass="27602">GGPRLLYALNKSHGLASVTTINRHNKIPQLLPSIASPSAEDASTNITSFFNPEIKPPPSIPHGETLPGNVVIVDRVAINEKCQYCSRRNCILGLCREHADAVDLQVNSLESVEAVQKALDLPKDSPGHVCYGKDATVLAIAPYTRADHYTPVPIIVSPSCKSEKGDMLAKWLKIVVAAWQRHKYGECLNGPLWAIATDGESTFRLAKFLLYMTEQVAPDSDLGKILHPLLGLNCWTGEHGLVGTCDPKHIIKR</sequence>
<proteinExistence type="predicted"/>
<dbReference type="EMBL" id="JH687399">
    <property type="protein sequence ID" value="EIM80052.1"/>
    <property type="molecule type" value="Genomic_DNA"/>
</dbReference>
<dbReference type="KEGG" id="shs:STEHIDRAFT_34896"/>
<evidence type="ECO:0000313" key="2">
    <source>
        <dbReference type="Proteomes" id="UP000053927"/>
    </source>
</evidence>
<dbReference type="Proteomes" id="UP000053927">
    <property type="component" value="Unassembled WGS sequence"/>
</dbReference>
<dbReference type="eggNOG" id="ENOG502SZAG">
    <property type="taxonomic scope" value="Eukaryota"/>
</dbReference>
<gene>
    <name evidence="1" type="ORF">STEHIDRAFT_34896</name>
</gene>
<protein>
    <submittedName>
        <fullName evidence="1">Uncharacterized protein</fullName>
    </submittedName>
</protein>
<keyword evidence="2" id="KW-1185">Reference proteome</keyword>
<accession>R7S0I5</accession>
<organism evidence="1 2">
    <name type="scientific">Stereum hirsutum (strain FP-91666)</name>
    <name type="common">White-rot fungus</name>
    <dbReference type="NCBI Taxonomy" id="721885"/>
    <lineage>
        <taxon>Eukaryota</taxon>
        <taxon>Fungi</taxon>
        <taxon>Dikarya</taxon>
        <taxon>Basidiomycota</taxon>
        <taxon>Agaricomycotina</taxon>
        <taxon>Agaricomycetes</taxon>
        <taxon>Russulales</taxon>
        <taxon>Stereaceae</taxon>
        <taxon>Stereum</taxon>
    </lineage>
</organism>
<feature type="non-terminal residue" evidence="1">
    <location>
        <position position="253"/>
    </location>
</feature>
<dbReference type="GeneID" id="18804522"/>
<feature type="non-terminal residue" evidence="1">
    <location>
        <position position="1"/>
    </location>
</feature>
<evidence type="ECO:0000313" key="1">
    <source>
        <dbReference type="EMBL" id="EIM80052.1"/>
    </source>
</evidence>
<dbReference type="AlphaFoldDB" id="R7S0I5"/>
<dbReference type="OMA" id="ICMTHEL"/>
<dbReference type="OrthoDB" id="3048541at2759"/>
<dbReference type="RefSeq" id="XP_007310648.1">
    <property type="nucleotide sequence ID" value="XM_007310586.1"/>
</dbReference>